<feature type="compositionally biased region" description="Polar residues" evidence="1">
    <location>
        <begin position="267"/>
        <end position="276"/>
    </location>
</feature>
<organism evidence="2 3">
    <name type="scientific">Mangrovactinospora gilvigrisea</name>
    <dbReference type="NCBI Taxonomy" id="1428644"/>
    <lineage>
        <taxon>Bacteria</taxon>
        <taxon>Bacillati</taxon>
        <taxon>Actinomycetota</taxon>
        <taxon>Actinomycetes</taxon>
        <taxon>Kitasatosporales</taxon>
        <taxon>Streptomycetaceae</taxon>
        <taxon>Mangrovactinospora</taxon>
    </lineage>
</organism>
<gene>
    <name evidence="2" type="ORF">BIV57_01960</name>
</gene>
<dbReference type="AlphaFoldDB" id="A0A1J7BKP8"/>
<feature type="compositionally biased region" description="Polar residues" evidence="1">
    <location>
        <begin position="1"/>
        <end position="14"/>
    </location>
</feature>
<comment type="caution">
    <text evidence="2">The sequence shown here is derived from an EMBL/GenBank/DDBJ whole genome shotgun (WGS) entry which is preliminary data.</text>
</comment>
<dbReference type="STRING" id="1428644.BIV57_01960"/>
<dbReference type="RefSeq" id="WP_071654856.1">
    <property type="nucleotide sequence ID" value="NZ_MLCF01000005.1"/>
</dbReference>
<sequence>MTTSTPATSPQSDTPDPRSRADGTGLLPGRAVALVVPPLQGGYQQDAPWAVAIVARLRREAGRDAHVSPTAWGLAHLEMLADLREEAALAEQDARRSGAAGPADLTSAGWRGRETYEQREDTAVHLAVTLWALHQQSLRDEAMHQPGWPLGRAVRRLAQGGTGTRDALAPEDSGNAERPGAGRPQGDHDEGAGETVRRRFVRVGGASDTEVLATRLRDLVLLLRASRIPLDYVRLANQLLRWQDENQRDTVRREWGRDYHRRRWGTGSATDTNTQVDAAGDAPRVEDRDADT</sequence>
<feature type="compositionally biased region" description="Basic and acidic residues" evidence="1">
    <location>
        <begin position="283"/>
        <end position="292"/>
    </location>
</feature>
<dbReference type="Pfam" id="PF09485">
    <property type="entry name" value="CRISPR_Cse2"/>
    <property type="match status" value="1"/>
</dbReference>
<feature type="region of interest" description="Disordered" evidence="1">
    <location>
        <begin position="1"/>
        <end position="25"/>
    </location>
</feature>
<feature type="region of interest" description="Disordered" evidence="1">
    <location>
        <begin position="92"/>
        <end position="112"/>
    </location>
</feature>
<evidence type="ECO:0000313" key="2">
    <source>
        <dbReference type="EMBL" id="OIV39173.1"/>
    </source>
</evidence>
<evidence type="ECO:0000313" key="3">
    <source>
        <dbReference type="Proteomes" id="UP000243342"/>
    </source>
</evidence>
<keyword evidence="3" id="KW-1185">Reference proteome</keyword>
<dbReference type="InterPro" id="IPR038287">
    <property type="entry name" value="Cse2_sf"/>
</dbReference>
<reference evidence="2 3" key="1">
    <citation type="submission" date="2016-10" db="EMBL/GenBank/DDBJ databases">
        <title>Genome sequence of Streptomyces gilvigriseus MUSC 26.</title>
        <authorList>
            <person name="Lee L.-H."/>
            <person name="Ser H.-L."/>
        </authorList>
    </citation>
    <scope>NUCLEOTIDE SEQUENCE [LARGE SCALE GENOMIC DNA]</scope>
    <source>
        <strain evidence="2 3">MUSC 26</strain>
    </source>
</reference>
<feature type="region of interest" description="Disordered" evidence="1">
    <location>
        <begin position="161"/>
        <end position="196"/>
    </location>
</feature>
<feature type="region of interest" description="Disordered" evidence="1">
    <location>
        <begin position="263"/>
        <end position="292"/>
    </location>
</feature>
<name>A0A1J7BKP8_9ACTN</name>
<dbReference type="NCBIfam" id="TIGR02548">
    <property type="entry name" value="casB_cse2"/>
    <property type="match status" value="1"/>
</dbReference>
<dbReference type="OrthoDB" id="4808431at2"/>
<dbReference type="Proteomes" id="UP000243342">
    <property type="component" value="Unassembled WGS sequence"/>
</dbReference>
<accession>A0A1J7BKP8</accession>
<protein>
    <submittedName>
        <fullName evidence="2">Type I-E CRISPR-associated protein Cse2/CasB</fullName>
    </submittedName>
</protein>
<proteinExistence type="predicted"/>
<dbReference type="Gene3D" id="1.10.520.40">
    <property type="entry name" value="CRISPR-associated protein Cse2"/>
    <property type="match status" value="1"/>
</dbReference>
<dbReference type="InterPro" id="IPR013382">
    <property type="entry name" value="CRISPR-assoc_prot_Cse2"/>
</dbReference>
<dbReference type="EMBL" id="MLCF01000005">
    <property type="protein sequence ID" value="OIV39173.1"/>
    <property type="molecule type" value="Genomic_DNA"/>
</dbReference>
<feature type="compositionally biased region" description="Basic and acidic residues" evidence="1">
    <location>
        <begin position="185"/>
        <end position="196"/>
    </location>
</feature>
<evidence type="ECO:0000256" key="1">
    <source>
        <dbReference type="SAM" id="MobiDB-lite"/>
    </source>
</evidence>